<name>A0A165GLH0_EXIGL</name>
<evidence type="ECO:0000313" key="2">
    <source>
        <dbReference type="EMBL" id="KZV90698.1"/>
    </source>
</evidence>
<organism evidence="2 3">
    <name type="scientific">Exidia glandulosa HHB12029</name>
    <dbReference type="NCBI Taxonomy" id="1314781"/>
    <lineage>
        <taxon>Eukaryota</taxon>
        <taxon>Fungi</taxon>
        <taxon>Dikarya</taxon>
        <taxon>Basidiomycota</taxon>
        <taxon>Agaricomycotina</taxon>
        <taxon>Agaricomycetes</taxon>
        <taxon>Auriculariales</taxon>
        <taxon>Exidiaceae</taxon>
        <taxon>Exidia</taxon>
    </lineage>
</organism>
<feature type="compositionally biased region" description="Polar residues" evidence="1">
    <location>
        <begin position="140"/>
        <end position="150"/>
    </location>
</feature>
<dbReference type="AlphaFoldDB" id="A0A165GLH0"/>
<evidence type="ECO:0000256" key="1">
    <source>
        <dbReference type="SAM" id="MobiDB-lite"/>
    </source>
</evidence>
<evidence type="ECO:0000313" key="3">
    <source>
        <dbReference type="Proteomes" id="UP000077266"/>
    </source>
</evidence>
<accession>A0A165GLH0</accession>
<proteinExistence type="predicted"/>
<protein>
    <submittedName>
        <fullName evidence="2">Uncharacterized protein</fullName>
    </submittedName>
</protein>
<dbReference type="Proteomes" id="UP000077266">
    <property type="component" value="Unassembled WGS sequence"/>
</dbReference>
<sequence length="250" mass="27448">MPLHRRLLHHALRSTALREVMARAATWPTSLIASVNLPAVMRRTSTGSLCEAYAHPVAGTADNWFQEGTDVALRVAFDNDGYIRLHVTALAQRESPANQQGQLLCPPLHTRFGRPPTQHSDLFKCTSPVRGDSLPCRRSPPTSDTRTSPDSAVVRPWLEITPYPPPLQPALPPQSSDTPRYLTSSIPQRVVSPASVPTAVVHAVRSNDSSRPHRSASPLRRVPIWVAADEAAVRLFMRAATDPRQPVLLP</sequence>
<keyword evidence="3" id="KW-1185">Reference proteome</keyword>
<reference evidence="2 3" key="1">
    <citation type="journal article" date="2016" name="Mol. Biol. Evol.">
        <title>Comparative Genomics of Early-Diverging Mushroom-Forming Fungi Provides Insights into the Origins of Lignocellulose Decay Capabilities.</title>
        <authorList>
            <person name="Nagy L.G."/>
            <person name="Riley R."/>
            <person name="Tritt A."/>
            <person name="Adam C."/>
            <person name="Daum C."/>
            <person name="Floudas D."/>
            <person name="Sun H."/>
            <person name="Yadav J.S."/>
            <person name="Pangilinan J."/>
            <person name="Larsson K.H."/>
            <person name="Matsuura K."/>
            <person name="Barry K."/>
            <person name="Labutti K."/>
            <person name="Kuo R."/>
            <person name="Ohm R.A."/>
            <person name="Bhattacharya S.S."/>
            <person name="Shirouzu T."/>
            <person name="Yoshinaga Y."/>
            <person name="Martin F.M."/>
            <person name="Grigoriev I.V."/>
            <person name="Hibbett D.S."/>
        </authorList>
    </citation>
    <scope>NUCLEOTIDE SEQUENCE [LARGE SCALE GENOMIC DNA]</scope>
    <source>
        <strain evidence="2 3">HHB12029</strain>
    </source>
</reference>
<dbReference type="InParanoid" id="A0A165GLH0"/>
<gene>
    <name evidence="2" type="ORF">EXIGLDRAFT_837635</name>
</gene>
<dbReference type="EMBL" id="KV426043">
    <property type="protein sequence ID" value="KZV90698.1"/>
    <property type="molecule type" value="Genomic_DNA"/>
</dbReference>
<feature type="region of interest" description="Disordered" evidence="1">
    <location>
        <begin position="130"/>
        <end position="154"/>
    </location>
</feature>